<proteinExistence type="inferred from homology"/>
<feature type="region of interest" description="Disordered" evidence="8">
    <location>
        <begin position="601"/>
        <end position="620"/>
    </location>
</feature>
<feature type="region of interest" description="Disordered" evidence="8">
    <location>
        <begin position="293"/>
        <end position="356"/>
    </location>
</feature>
<reference evidence="9 10" key="1">
    <citation type="journal article" date="2024" name="Proc. Natl. Acad. Sci. U.S.A.">
        <title>The genetic regulatory architecture and epigenomic basis for age-related changes in rattlesnake venom.</title>
        <authorList>
            <person name="Hogan M.P."/>
            <person name="Holding M.L."/>
            <person name="Nystrom G.S."/>
            <person name="Colston T.J."/>
            <person name="Bartlett D.A."/>
            <person name="Mason A.J."/>
            <person name="Ellsworth S.A."/>
            <person name="Rautsaw R.M."/>
            <person name="Lawrence K.C."/>
            <person name="Strickland J.L."/>
            <person name="He B."/>
            <person name="Fraser P."/>
            <person name="Margres M.J."/>
            <person name="Gilbert D.M."/>
            <person name="Gibbs H.L."/>
            <person name="Parkinson C.L."/>
            <person name="Rokyta D.R."/>
        </authorList>
    </citation>
    <scope>NUCLEOTIDE SEQUENCE [LARGE SCALE GENOMIC DNA]</scope>
    <source>
        <strain evidence="9">DRR0105</strain>
    </source>
</reference>
<feature type="compositionally biased region" description="Basic and acidic residues" evidence="8">
    <location>
        <begin position="1082"/>
        <end position="1093"/>
    </location>
</feature>
<evidence type="ECO:0000313" key="9">
    <source>
        <dbReference type="EMBL" id="KAK9393184.1"/>
    </source>
</evidence>
<feature type="region of interest" description="Disordered" evidence="8">
    <location>
        <begin position="1057"/>
        <end position="1144"/>
    </location>
</feature>
<dbReference type="GO" id="GO:0032456">
    <property type="term" value="P:endocytic recycling"/>
    <property type="evidence" value="ECO:0007669"/>
    <property type="project" value="InterPro"/>
</dbReference>
<dbReference type="Pfam" id="PF16025">
    <property type="entry name" value="CaM_bind"/>
    <property type="match status" value="1"/>
</dbReference>
<dbReference type="GO" id="GO:0015031">
    <property type="term" value="P:protein transport"/>
    <property type="evidence" value="ECO:0007669"/>
    <property type="project" value="UniProtKB-KW"/>
</dbReference>
<evidence type="ECO:0000256" key="7">
    <source>
        <dbReference type="SAM" id="Coils"/>
    </source>
</evidence>
<evidence type="ECO:0000256" key="2">
    <source>
        <dbReference type="ARBA" id="ARBA00010704"/>
    </source>
</evidence>
<evidence type="ECO:0000313" key="10">
    <source>
        <dbReference type="Proteomes" id="UP001474421"/>
    </source>
</evidence>
<evidence type="ECO:0000256" key="4">
    <source>
        <dbReference type="ARBA" id="ARBA00022753"/>
    </source>
</evidence>
<feature type="region of interest" description="Disordered" evidence="8">
    <location>
        <begin position="492"/>
        <end position="516"/>
    </location>
</feature>
<dbReference type="PANTHER" id="PTHR13673">
    <property type="entry name" value="ESOPHAGEAL CANCER ASSOCIATED PROTEIN"/>
    <property type="match status" value="1"/>
</dbReference>
<organism evidence="9 10">
    <name type="scientific">Crotalus adamanteus</name>
    <name type="common">Eastern diamondback rattlesnake</name>
    <dbReference type="NCBI Taxonomy" id="8729"/>
    <lineage>
        <taxon>Eukaryota</taxon>
        <taxon>Metazoa</taxon>
        <taxon>Chordata</taxon>
        <taxon>Craniata</taxon>
        <taxon>Vertebrata</taxon>
        <taxon>Euteleostomi</taxon>
        <taxon>Lepidosauria</taxon>
        <taxon>Squamata</taxon>
        <taxon>Bifurcata</taxon>
        <taxon>Unidentata</taxon>
        <taxon>Episquamata</taxon>
        <taxon>Toxicofera</taxon>
        <taxon>Serpentes</taxon>
        <taxon>Colubroidea</taxon>
        <taxon>Viperidae</taxon>
        <taxon>Crotalinae</taxon>
        <taxon>Crotalus</taxon>
    </lineage>
</organism>
<accession>A0AAW1ATK8</accession>
<keyword evidence="7" id="KW-0175">Coiled coil</keyword>
<feature type="compositionally biased region" description="Low complexity" evidence="8">
    <location>
        <begin position="495"/>
        <end position="506"/>
    </location>
</feature>
<comment type="similarity">
    <text evidence="2">Belongs to the VPS35L family.</text>
</comment>
<feature type="coiled-coil region" evidence="7">
    <location>
        <begin position="759"/>
        <end position="816"/>
    </location>
</feature>
<keyword evidence="5" id="KW-0653">Protein transport</keyword>
<dbReference type="InterPro" id="IPR029705">
    <property type="entry name" value="VPS35L"/>
</dbReference>
<comment type="caution">
    <text evidence="9">The sequence shown here is derived from an EMBL/GenBank/DDBJ whole genome shotgun (WGS) entry which is preliminary data.</text>
</comment>
<evidence type="ECO:0000256" key="1">
    <source>
        <dbReference type="ARBA" id="ARBA00004177"/>
    </source>
</evidence>
<evidence type="ECO:0000256" key="8">
    <source>
        <dbReference type="SAM" id="MobiDB-lite"/>
    </source>
</evidence>
<feature type="region of interest" description="Disordered" evidence="8">
    <location>
        <begin position="373"/>
        <end position="470"/>
    </location>
</feature>
<feature type="compositionally biased region" description="Basic and acidic residues" evidence="8">
    <location>
        <begin position="393"/>
        <end position="412"/>
    </location>
</feature>
<protein>
    <recommendedName>
        <fullName evidence="6">VPS35 endosomal protein-sorting factor-like</fullName>
    </recommendedName>
</protein>
<keyword evidence="10" id="KW-1185">Reference proteome</keyword>
<evidence type="ECO:0000256" key="3">
    <source>
        <dbReference type="ARBA" id="ARBA00022448"/>
    </source>
</evidence>
<feature type="region of interest" description="Disordered" evidence="8">
    <location>
        <begin position="1188"/>
        <end position="1214"/>
    </location>
</feature>
<keyword evidence="4" id="KW-0967">Endosome</keyword>
<feature type="compositionally biased region" description="Low complexity" evidence="8">
    <location>
        <begin position="1198"/>
        <end position="1209"/>
    </location>
</feature>
<evidence type="ECO:0000256" key="6">
    <source>
        <dbReference type="ARBA" id="ARBA00023838"/>
    </source>
</evidence>
<dbReference type="PANTHER" id="PTHR13673:SF0">
    <property type="entry name" value="VPS35 ENDOSOMAL PROTEIN-SORTING FACTOR-LIKE"/>
    <property type="match status" value="1"/>
</dbReference>
<feature type="compositionally biased region" description="Polar residues" evidence="8">
    <location>
        <begin position="1057"/>
        <end position="1079"/>
    </location>
</feature>
<name>A0AAW1ATK8_CROAD</name>
<dbReference type="GO" id="GO:0005768">
    <property type="term" value="C:endosome"/>
    <property type="evidence" value="ECO:0007669"/>
    <property type="project" value="UniProtKB-SubCell"/>
</dbReference>
<comment type="subcellular location">
    <subcellularLocation>
        <location evidence="1">Endosome</location>
    </subcellularLocation>
</comment>
<gene>
    <name evidence="9" type="ORF">NXF25_016446</name>
</gene>
<feature type="compositionally biased region" description="Polar residues" evidence="8">
    <location>
        <begin position="435"/>
        <end position="452"/>
    </location>
</feature>
<feature type="coiled-coil region" evidence="7">
    <location>
        <begin position="1306"/>
        <end position="1338"/>
    </location>
</feature>
<sequence>MVTTQSARRPIAGRARRPPQPMALEKKAEGREGADFLFLRPGRARDWLGWLEMQESGRPPVAILDFRPFLLVAWKRRGRLATAAASSRRKRRGRAQRCQALGRAGLGGQERRRRAVCARWKRGGGRGILAQLHFKMEEYEKFCKKHLARIQGEFMENGMPSVVQPRNVSLIRFNGVPVLSPLLTLEKKKELQQDRQKAVDLERWRQNSKQRILLTRVEEIVANVQMKKMSSQSDLDQSKKETIQLDLESEILNDSATEPCSVLPNSTAFTERLLEPKQTPDVKLIDTQVASNRNSFEGTEQFIPPNPTETSSNRSEERIGSEGLFSKLPGTSPSNEITKKMDSIDPGLGAGEGPDPYVMSLQNLLKKSREYIQREQTRRSLRNSSKRNSNGSHPDKENSAIKMNELGKERGKLTGRNTPVPAPEKSSLIKPGAPQPSSISKNLSSGAASPSFSKVDIPMRSGTPPVLDSDSDEEFKKISLFGKDSVLRSFTGSYSKLPSPEPSLSPKMHRRRSRPSSVGHIVITNPVNAYELSPQGKGRAADVIVQDARERPTASDPVPNLSADLVPVCPRKAQAVDKNSSDTCSDEVCQLSAHQQEGGSFLAHPTIEGGPTLENRTASSSCLANLSPQELQDVSRALLTQKPAKTESLPDKVKGSVATELNKSYDVARPSPLLMQMQGKPPLDTPEVTLGKEQVLENGLEKVKRRLELEGDAVQKENTPWVASAEMDMLERRRLHDQRYPGRAALEVKNKTPVPCLGEEEALRQKMQALAELRQKLEEQHAQQLSLLIAEQEREQERLQKEIEDQARRLKEDKNTTPSGIPPMNIGSGVTLEWRKITDTNLLESVLNQVEAVHSTNLENEGFGNTGSPFYLWDQPASGKPVSISRSISRSKMRWSQVYSPAMKRKFNKISGLAKGFLTRRLLQTEKLKHLRQTVHDTMEFIKNFQSEALSKRGSLPAQDANLQERVVAQLQAALYDIHDIFFKMEASERMSILRQDREIRKEKMLRQLDKAKSPRVTLSTATQKSLDRKKYIKAAEMGIPSKKAIGKQKIFENRVLQPNQGQNAPIQRLLSRQGTSKASAKRAEQNRKKPSDSRGPSKASSGVSAGRIPRKKPSPRQPGKRPSPTWPLRRRAAFASGESREGTKMAAFPWHARIRNYERELEPCRLEAVSVEFGDFHPLKPIMVTESKTKKLGRKGSTSSTSSSSSSSMLDPLSSVLDGTDPLSLFAATADPLLTMTTDNARKKRDKDESLSVGSDFEPWSSKRGEILARYTTNEKLSINLYMGSEKGKASTPGSTVSEKVRTRLEELDDLEEGSQKELLNLTQQDYTNRIEELNQSLKDAWASDQKVKALKIVIQCSKLLSDTTVIQFYPSKFVLITDILDTFGKLVYERIFSMCTDHCTPLPDNFTPESVNDIAKETCLNWFFKIASIRELIPRFYVETSILKCNKFLSKTGILECLPRLTSMIRGIGDPLVAVYARAYLCRVGMEVAPRLKDNLDKNFFDFLLTFKQIHGDTVQNQLVAQCVEIPLYLTLYSPAIDWILQCIAYRAAETLLTEMMERCRKLGNNALLLNSIMSAFSAEFIAARAMDFIGMIKECDESGFPKHLLFCSLGQNLALADPPESDRLQILNEAWKVITKLRSPQDYINCAEIWMEYTCRHFTKREVNTILADVIKHMTPDRAFEEAYPQLQSIIQKVITYLHDFSILFSLEKFLPFLDMFQKETVRVEICKCIMQAFIKHQQESTKDPVILNALLHVCKTMHDSVNALTLEDEKRMLASLINGFVRMVSFGRDFEQQLNFYVEARSMFCNLEPVLVQLIHSVNQLAMETRKVMKGNHSRKTAAFVRACVAFCFITIPSLTSIFTRLNLYLHSGQVALANQCLSQADAFFKAAISLVPEVPKMISVDGKLRPSEAYLLEFLCNFFSTLLIVPDHPEQGVLFLVRGLLNVIQDYTWEDNSDDKVKIYTNVVHLLSAMSQETYIYHIDKVDSNDTLYGGDTKFLAETNRLCETVISQILEHLKNLGKDETLKRQSHLALSFFSSLLAHADLKNNKLNQLAVNLWNLAQKHGFADTKTTVKTLEYIKLQSKHPEFSHFTELALRLPLQSRT</sequence>
<feature type="region of interest" description="Disordered" evidence="8">
    <location>
        <begin position="1"/>
        <end position="27"/>
    </location>
</feature>
<dbReference type="Proteomes" id="UP001474421">
    <property type="component" value="Unassembled WGS sequence"/>
</dbReference>
<dbReference type="EMBL" id="JAOTOJ010000014">
    <property type="protein sequence ID" value="KAK9393184.1"/>
    <property type="molecule type" value="Genomic_DNA"/>
</dbReference>
<evidence type="ECO:0000256" key="5">
    <source>
        <dbReference type="ARBA" id="ARBA00022927"/>
    </source>
</evidence>
<keyword evidence="3" id="KW-0813">Transport</keyword>